<dbReference type="AlphaFoldDB" id="F2RDH1"/>
<gene>
    <name evidence="2" type="ordered locus">SVEN_6177</name>
</gene>
<dbReference type="HOGENOM" id="CLU_2269655_0_0_11"/>
<evidence type="ECO:0000256" key="1">
    <source>
        <dbReference type="SAM" id="MobiDB-lite"/>
    </source>
</evidence>
<sequence length="103" mass="11308">MHTATDALGQLVSPPEKQDGDHDIGGRILRLAEDLTLLSANPDQLAVACAQLARLEQPAVVSPAPSRTVIRIIDDVDPDHDRPAQPQEHHHENRRVQPWPPSP</sequence>
<organism evidence="2 3">
    <name type="scientific">Streptomyces venezuelae (strain ATCC 10712 / CBS 650.69 / DSM 40230 / JCM 4526 / NBRC 13096 / PD 04745)</name>
    <dbReference type="NCBI Taxonomy" id="953739"/>
    <lineage>
        <taxon>Bacteria</taxon>
        <taxon>Bacillati</taxon>
        <taxon>Actinomycetota</taxon>
        <taxon>Actinomycetes</taxon>
        <taxon>Kitasatosporales</taxon>
        <taxon>Streptomycetaceae</taxon>
        <taxon>Streptomyces</taxon>
    </lineage>
</organism>
<feature type="region of interest" description="Disordered" evidence="1">
    <location>
        <begin position="1"/>
        <end position="25"/>
    </location>
</feature>
<keyword evidence="3" id="KW-1185">Reference proteome</keyword>
<dbReference type="KEGG" id="sve:SVEN_6177"/>
<evidence type="ECO:0000313" key="2">
    <source>
        <dbReference type="EMBL" id="CCA59463.1"/>
    </source>
</evidence>
<accession>F2RDH1</accession>
<dbReference type="STRING" id="953739.SVEN_6177"/>
<dbReference type="Proteomes" id="UP000006854">
    <property type="component" value="Chromosome"/>
</dbReference>
<protein>
    <submittedName>
        <fullName evidence="2">Uncharacterized protein</fullName>
    </submittedName>
</protein>
<feature type="non-terminal residue" evidence="2">
    <location>
        <position position="103"/>
    </location>
</feature>
<feature type="region of interest" description="Disordered" evidence="1">
    <location>
        <begin position="74"/>
        <end position="103"/>
    </location>
</feature>
<evidence type="ECO:0000313" key="3">
    <source>
        <dbReference type="Proteomes" id="UP000006854"/>
    </source>
</evidence>
<proteinExistence type="predicted"/>
<reference evidence="2 3" key="1">
    <citation type="journal article" date="2011" name="BMC Genomics">
        <title>Genome-wide analysis of the role of GlnR in Streptomyces venezuelae provides new insights into global nitrogen regulation in actinomycetes.</title>
        <authorList>
            <person name="Pullan S.T."/>
            <person name="Bibb M.J."/>
            <person name="Merrick M."/>
        </authorList>
    </citation>
    <scope>NUCLEOTIDE SEQUENCE [LARGE SCALE GENOMIC DNA]</scope>
    <source>
        <strain evidence="3">ATCC 10712 / CBS 650.69 / DSM 40230 / JCM 4526 / NBRC 13096 / PD 04745</strain>
    </source>
</reference>
<name>F2RDH1_STRVP</name>
<feature type="compositionally biased region" description="Basic and acidic residues" evidence="1">
    <location>
        <begin position="79"/>
        <end position="95"/>
    </location>
</feature>
<dbReference type="EMBL" id="FR845719">
    <property type="protein sequence ID" value="CCA59463.1"/>
    <property type="molecule type" value="Genomic_DNA"/>
</dbReference>
<feature type="compositionally biased region" description="Basic and acidic residues" evidence="1">
    <location>
        <begin position="16"/>
        <end position="25"/>
    </location>
</feature>